<dbReference type="Pfam" id="PF13649">
    <property type="entry name" value="Methyltransf_25"/>
    <property type="match status" value="1"/>
</dbReference>
<dbReference type="Gene3D" id="3.40.50.150">
    <property type="entry name" value="Vaccinia Virus protein VP39"/>
    <property type="match status" value="1"/>
</dbReference>
<dbReference type="CDD" id="cd02440">
    <property type="entry name" value="AdoMet_MTases"/>
    <property type="match status" value="1"/>
</dbReference>
<dbReference type="SUPFAM" id="SSF53335">
    <property type="entry name" value="S-adenosyl-L-methionine-dependent methyltransferases"/>
    <property type="match status" value="1"/>
</dbReference>
<dbReference type="GO" id="GO:0032259">
    <property type="term" value="P:methylation"/>
    <property type="evidence" value="ECO:0007669"/>
    <property type="project" value="UniProtKB-KW"/>
</dbReference>
<name>A0ABT6T539_9ACTN</name>
<reference evidence="2 3" key="1">
    <citation type="submission" date="2023-05" db="EMBL/GenBank/DDBJ databases">
        <title>Draft genome sequence of Streptomyces sp. B-S-A12 isolated from a cave soil in Thailand.</title>
        <authorList>
            <person name="Chamroensaksri N."/>
            <person name="Muangham S."/>
        </authorList>
    </citation>
    <scope>NUCLEOTIDE SEQUENCE [LARGE SCALE GENOMIC DNA]</scope>
    <source>
        <strain evidence="2 3">B-S-A12</strain>
    </source>
</reference>
<keyword evidence="3" id="KW-1185">Reference proteome</keyword>
<gene>
    <name evidence="2" type="ORF">QIT00_28890</name>
</gene>
<dbReference type="InterPro" id="IPR041698">
    <property type="entry name" value="Methyltransf_25"/>
</dbReference>
<proteinExistence type="predicted"/>
<accession>A0ABT6T539</accession>
<keyword evidence="2" id="KW-0489">Methyltransferase</keyword>
<evidence type="ECO:0000313" key="2">
    <source>
        <dbReference type="EMBL" id="MDI3422513.1"/>
    </source>
</evidence>
<comment type="caution">
    <text evidence="2">The sequence shown here is derived from an EMBL/GenBank/DDBJ whole genome shotgun (WGS) entry which is preliminary data.</text>
</comment>
<dbReference type="EMBL" id="JASCIS010000038">
    <property type="protein sequence ID" value="MDI3422513.1"/>
    <property type="molecule type" value="Genomic_DNA"/>
</dbReference>
<feature type="domain" description="Methyltransferase" evidence="1">
    <location>
        <begin position="51"/>
        <end position="146"/>
    </location>
</feature>
<dbReference type="GO" id="GO:0008168">
    <property type="term" value="F:methyltransferase activity"/>
    <property type="evidence" value="ECO:0007669"/>
    <property type="project" value="UniProtKB-KW"/>
</dbReference>
<organism evidence="2 3">
    <name type="scientific">Streptomyces luteolus</name>
    <dbReference type="NCBI Taxonomy" id="3043615"/>
    <lineage>
        <taxon>Bacteria</taxon>
        <taxon>Bacillati</taxon>
        <taxon>Actinomycetota</taxon>
        <taxon>Actinomycetes</taxon>
        <taxon>Kitasatosporales</taxon>
        <taxon>Streptomycetaceae</taxon>
        <taxon>Streptomyces</taxon>
    </lineage>
</organism>
<evidence type="ECO:0000313" key="3">
    <source>
        <dbReference type="Proteomes" id="UP001237105"/>
    </source>
</evidence>
<sequence>MRDVVNTEQEESWNGPEGAYWAQHQDRWDAINSGFNQPLLDAARFGADGQVLDIGCGAGQTSRLAARRAEHGRVLGVDLSAPMLDRARASAAREGLGNVTFVRADAQVHPFSPGAFDAAVSRYGVTFFADPVAAFANIGGALRSGGRLAFVCPAEPEGNGWLGAMLSLREYLPVGEFGTPGLPGMFAFSDRDRVRAVLSEAGFTDVRTEHVEAYGTWGRDAADAADFMLQTGPGRHMTGQVSAEAAERARAALTDHLRGHEVRGGDRDGEPVGVRLRSTAWLVTAVRP</sequence>
<dbReference type="RefSeq" id="WP_282538371.1">
    <property type="nucleotide sequence ID" value="NZ_JASCIS010000038.1"/>
</dbReference>
<protein>
    <submittedName>
        <fullName evidence="2">Class I SAM-dependent methyltransferase</fullName>
        <ecNumber evidence="2">2.1.-.-</ecNumber>
    </submittedName>
</protein>
<dbReference type="Proteomes" id="UP001237105">
    <property type="component" value="Unassembled WGS sequence"/>
</dbReference>
<dbReference type="EC" id="2.1.-.-" evidence="2"/>
<dbReference type="PANTHER" id="PTHR43591">
    <property type="entry name" value="METHYLTRANSFERASE"/>
    <property type="match status" value="1"/>
</dbReference>
<keyword evidence="2" id="KW-0808">Transferase</keyword>
<evidence type="ECO:0000259" key="1">
    <source>
        <dbReference type="Pfam" id="PF13649"/>
    </source>
</evidence>
<dbReference type="InterPro" id="IPR029063">
    <property type="entry name" value="SAM-dependent_MTases_sf"/>
</dbReference>